<sequence length="1131" mass="127208">MKLLPKNTIHLISSSQVITSVVSVVKELLENSLDAGATSLEIKLENYGLDKIEIRDNGRGVSPEDTEHMCQPHYTSKINNHADLEILSTYGFRGEALHSICVVSDVVIITCTAGEEVGRWNSFDHHGNMINTKPIHHTTGTTIIIEKLFNNLPVRKQYYSSVKKKKEELKKVEDLVLSFGVILPEVRVTLRHGKDLIWQKAKLPDYKASLGKAVGMRCVNQMETFHREDSNTQVKLDVMLPRPKEQDCSRGSSDRCFIFVNNRPVVYKDVEKLLKKYYQIGQGQDGKFPVAFVNITVPSSGVDVNLEPNKTRVLIHNKDSVITMVTDILVDLYGDLTAPVKQSTSAYLSSKQDIEESNEAPSNIMKTRTTYELNTDDANGKMNSTGANIITPHKQFPSSQSIDHGDIVDDYFTGNDDTPRVHQHGNNGDNRDTCINTYIEGKSICENTLSASEHTVDRVNEIDAMTKVASDAIRNQNNNIQEPSSQKQCIDSEQFLYSKDQYSDNGDPQSTCKEQFSCENDIGDPCEKLDDIIIPTQAANFNIVSTQALDELDTIGEPILTQIKLREVHSEFSSYSDNETNKNSTVNDNILQDSDVVGMEVLERSDAETCSILSDEANVQPDDSVPCENRTEIHLSDVTFVETSKSNDHSKRSIEGTDHSESVQGTYLSESVQGTEHSESEQGTEHSATSIGGTDQSDINNDETISQGQSWSRGQQLLSKDGTLIQPVGMLTGGGKDNSMLSDRPAYNPSTPQSTHKPKTNSTLTPSQDQPTMFEMVGWSTIKRPQTAYIWFAKEIRPQVVRDNPEASFQDIARLMGERWQALSREGKEKYEHMYTEDVKRYKLEMSNSENRNKAIAKVSKKQRLVQREVSPKQPQKEASPPQREATAEISVERLKELYKHGFRYSQTQSKPDASLSYCDSPLEFKPIGVLRSHRVWIVEHERNIAVLNQRRAEEAFLYHQLQHNHVLPMVPLDSPIVYNMRDSGEGNDLKVLAHLKKQQNPPDPAIYLIDPRLRSNGLDVRCYPDEIGIVSIHQICDCLKNCAVAALKEILATIRENPSVTLAETRPTVISQHLQSEAVRMANNRVMPHSRADIVELMEQLHSLRTDTCPHNRIFLQQIYDLESIPQTQE</sequence>
<dbReference type="CDD" id="cd16926">
    <property type="entry name" value="HATPase_MutL-MLH-PMS-like"/>
    <property type="match status" value="1"/>
</dbReference>
<dbReference type="FunFam" id="3.30.565.10:FF:000017">
    <property type="entry name" value="PMS1 homolog 1, mismatch repair system component"/>
    <property type="match status" value="1"/>
</dbReference>
<feature type="compositionally biased region" description="Polar residues" evidence="3">
    <location>
        <begin position="662"/>
        <end position="675"/>
    </location>
</feature>
<dbReference type="SUPFAM" id="SSF54211">
    <property type="entry name" value="Ribosomal protein S5 domain 2-like"/>
    <property type="match status" value="1"/>
</dbReference>
<name>A0A8J1XS49_OWEFU</name>
<dbReference type="EMBL" id="CAIIXF020000007">
    <property type="protein sequence ID" value="CAH1789286.1"/>
    <property type="molecule type" value="Genomic_DNA"/>
</dbReference>
<dbReference type="Pfam" id="PF01119">
    <property type="entry name" value="DNA_mis_repair"/>
    <property type="match status" value="1"/>
</dbReference>
<dbReference type="InterPro" id="IPR014762">
    <property type="entry name" value="DNA_mismatch_repair_CS"/>
</dbReference>
<dbReference type="PROSITE" id="PS50118">
    <property type="entry name" value="HMG_BOX_2"/>
    <property type="match status" value="1"/>
</dbReference>
<comment type="caution">
    <text evidence="4">The sequence shown here is derived from an EMBL/GenBank/DDBJ whole genome shotgun (WGS) entry which is preliminary data.</text>
</comment>
<comment type="similarity">
    <text evidence="1">Belongs to the DNA mismatch repair MutL/HexB family.</text>
</comment>
<dbReference type="SMART" id="SM00398">
    <property type="entry name" value="HMG"/>
    <property type="match status" value="1"/>
</dbReference>
<evidence type="ECO:0000256" key="3">
    <source>
        <dbReference type="SAM" id="MobiDB-lite"/>
    </source>
</evidence>
<dbReference type="GO" id="GO:0030983">
    <property type="term" value="F:mismatched DNA binding"/>
    <property type="evidence" value="ECO:0007669"/>
    <property type="project" value="InterPro"/>
</dbReference>
<dbReference type="InterPro" id="IPR013507">
    <property type="entry name" value="DNA_mismatch_S5_2-like"/>
</dbReference>
<protein>
    <submittedName>
        <fullName evidence="4">Uncharacterized protein</fullName>
    </submittedName>
</protein>
<dbReference type="SMART" id="SM01340">
    <property type="entry name" value="DNA_mis_repair"/>
    <property type="match status" value="1"/>
</dbReference>
<dbReference type="InterPro" id="IPR020568">
    <property type="entry name" value="Ribosomal_Su5_D2-typ_SF"/>
</dbReference>
<dbReference type="Pfam" id="PF13589">
    <property type="entry name" value="HATPase_c_3"/>
    <property type="match status" value="1"/>
</dbReference>
<feature type="compositionally biased region" description="Polar residues" evidence="3">
    <location>
        <begin position="748"/>
        <end position="770"/>
    </location>
</feature>
<dbReference type="CDD" id="cd00084">
    <property type="entry name" value="HMG-box_SF"/>
    <property type="match status" value="1"/>
</dbReference>
<dbReference type="GO" id="GO:0016887">
    <property type="term" value="F:ATP hydrolysis activity"/>
    <property type="evidence" value="ECO:0007669"/>
    <property type="project" value="InterPro"/>
</dbReference>
<dbReference type="InterPro" id="IPR038973">
    <property type="entry name" value="MutL/Mlh/Pms-like"/>
</dbReference>
<feature type="region of interest" description="Disordered" evidence="3">
    <location>
        <begin position="641"/>
        <end position="714"/>
    </location>
</feature>
<dbReference type="Proteomes" id="UP000749559">
    <property type="component" value="Unassembled WGS sequence"/>
</dbReference>
<evidence type="ECO:0000256" key="1">
    <source>
        <dbReference type="ARBA" id="ARBA00006082"/>
    </source>
</evidence>
<dbReference type="InterPro" id="IPR002099">
    <property type="entry name" value="MutL/Mlh/PMS"/>
</dbReference>
<dbReference type="PANTHER" id="PTHR10073">
    <property type="entry name" value="DNA MISMATCH REPAIR PROTEIN MLH, PMS, MUTL"/>
    <property type="match status" value="1"/>
</dbReference>
<feature type="compositionally biased region" description="Polar residues" evidence="3">
    <location>
        <begin position="685"/>
        <end position="714"/>
    </location>
</feature>
<dbReference type="Gene3D" id="3.30.565.10">
    <property type="entry name" value="Histidine kinase-like ATPase, C-terminal domain"/>
    <property type="match status" value="1"/>
</dbReference>
<dbReference type="GO" id="GO:0032389">
    <property type="term" value="C:MutLalpha complex"/>
    <property type="evidence" value="ECO:0007669"/>
    <property type="project" value="TreeGrafter"/>
</dbReference>
<dbReference type="GO" id="GO:0006298">
    <property type="term" value="P:mismatch repair"/>
    <property type="evidence" value="ECO:0007669"/>
    <property type="project" value="InterPro"/>
</dbReference>
<dbReference type="SUPFAM" id="SSF55874">
    <property type="entry name" value="ATPase domain of HSP90 chaperone/DNA topoisomerase II/histidine kinase"/>
    <property type="match status" value="1"/>
</dbReference>
<feature type="region of interest" description="Disordered" evidence="3">
    <location>
        <begin position="861"/>
        <end position="887"/>
    </location>
</feature>
<dbReference type="GO" id="GO:0005524">
    <property type="term" value="F:ATP binding"/>
    <property type="evidence" value="ECO:0007669"/>
    <property type="project" value="InterPro"/>
</dbReference>
<dbReference type="InterPro" id="IPR009071">
    <property type="entry name" value="HMG_box_dom"/>
</dbReference>
<dbReference type="InterPro" id="IPR014721">
    <property type="entry name" value="Ribsml_uS5_D2-typ_fold_subgr"/>
</dbReference>
<dbReference type="Pfam" id="PF00505">
    <property type="entry name" value="HMG_box"/>
    <property type="match status" value="1"/>
</dbReference>
<dbReference type="InterPro" id="IPR036910">
    <property type="entry name" value="HMG_box_dom_sf"/>
</dbReference>
<evidence type="ECO:0000313" key="4">
    <source>
        <dbReference type="EMBL" id="CAH1789286.1"/>
    </source>
</evidence>
<dbReference type="FunFam" id="3.30.230.10:FF:000030">
    <property type="entry name" value="PMS1 homolog 1, mismatch repair system component"/>
    <property type="match status" value="1"/>
</dbReference>
<dbReference type="NCBIfam" id="TIGR00585">
    <property type="entry name" value="mutl"/>
    <property type="match status" value="1"/>
</dbReference>
<dbReference type="SUPFAM" id="SSF47095">
    <property type="entry name" value="HMG-box"/>
    <property type="match status" value="1"/>
</dbReference>
<dbReference type="AlphaFoldDB" id="A0A8J1XS49"/>
<dbReference type="InterPro" id="IPR036890">
    <property type="entry name" value="HATPase_C_sf"/>
</dbReference>
<evidence type="ECO:0000313" key="5">
    <source>
        <dbReference type="Proteomes" id="UP000749559"/>
    </source>
</evidence>
<proteinExistence type="inferred from homology"/>
<feature type="compositionally biased region" description="Basic and acidic residues" evidence="3">
    <location>
        <begin position="645"/>
        <end position="661"/>
    </location>
</feature>
<dbReference type="Gene3D" id="1.10.30.10">
    <property type="entry name" value="High mobility group box domain"/>
    <property type="match status" value="1"/>
</dbReference>
<keyword evidence="2" id="KW-0227">DNA damage</keyword>
<dbReference type="GO" id="GO:0140664">
    <property type="term" value="F:ATP-dependent DNA damage sensor activity"/>
    <property type="evidence" value="ECO:0007669"/>
    <property type="project" value="InterPro"/>
</dbReference>
<gene>
    <name evidence="4" type="ORF">OFUS_LOCUS14672</name>
</gene>
<organism evidence="4 5">
    <name type="scientific">Owenia fusiformis</name>
    <name type="common">Polychaete worm</name>
    <dbReference type="NCBI Taxonomy" id="6347"/>
    <lineage>
        <taxon>Eukaryota</taxon>
        <taxon>Metazoa</taxon>
        <taxon>Spiralia</taxon>
        <taxon>Lophotrochozoa</taxon>
        <taxon>Annelida</taxon>
        <taxon>Polychaeta</taxon>
        <taxon>Sedentaria</taxon>
        <taxon>Canalipalpata</taxon>
        <taxon>Sabellida</taxon>
        <taxon>Oweniida</taxon>
        <taxon>Oweniidae</taxon>
        <taxon>Owenia</taxon>
    </lineage>
</organism>
<dbReference type="PANTHER" id="PTHR10073:SF54">
    <property type="entry name" value="PMS1 PROTEIN HOMOLOG 1"/>
    <property type="match status" value="1"/>
</dbReference>
<accession>A0A8J1XS49</accession>
<feature type="region of interest" description="Disordered" evidence="3">
    <location>
        <begin position="726"/>
        <end position="770"/>
    </location>
</feature>
<evidence type="ECO:0000256" key="2">
    <source>
        <dbReference type="ARBA" id="ARBA00022763"/>
    </source>
</evidence>
<dbReference type="Gene3D" id="3.30.230.10">
    <property type="match status" value="1"/>
</dbReference>
<keyword evidence="5" id="KW-1185">Reference proteome</keyword>
<reference evidence="4" key="1">
    <citation type="submission" date="2022-03" db="EMBL/GenBank/DDBJ databases">
        <authorList>
            <person name="Martin C."/>
        </authorList>
    </citation>
    <scope>NUCLEOTIDE SEQUENCE</scope>
</reference>
<dbReference type="PROSITE" id="PS00058">
    <property type="entry name" value="DNA_MISMATCH_REPAIR_1"/>
    <property type="match status" value="1"/>
</dbReference>
<dbReference type="OrthoDB" id="10263226at2759"/>